<sequence length="302" mass="34618">MATELVELRDQEEESPDFARDGARVSFNVGFLVLENEFTNIGCFLNELILDQDTPCSSERLKLTADVLESVLASMDTEYDRNALKRILFTFLSRSEIYALGVKPDRAVNFLSKTLQASEEVENAQVAAEDMIFLRLIERNGKIQEKINDIDRKLQKEGDLLSEKRRADMIQQKERKEHAESVKNQNTASAKKHVVQQRKRLTSSLIEENRVKKRKRSCGAPSLLHSDEEEAIAKAIEEKSTAHGRRHDMVLYTNHHVKKKDFLSLANYYRLKQGKKLIKSATTVLNRARPRNVRSIAARAHK</sequence>
<feature type="region of interest" description="Disordered" evidence="1">
    <location>
        <begin position="171"/>
        <end position="197"/>
    </location>
</feature>
<evidence type="ECO:0000313" key="2">
    <source>
        <dbReference type="EMBL" id="CAH3151964.1"/>
    </source>
</evidence>
<dbReference type="Proteomes" id="UP001159427">
    <property type="component" value="Unassembled WGS sequence"/>
</dbReference>
<gene>
    <name evidence="2" type="ORF">PEVE_00000602</name>
</gene>
<keyword evidence="3" id="KW-1185">Reference proteome</keyword>
<evidence type="ECO:0000313" key="3">
    <source>
        <dbReference type="Proteomes" id="UP001159427"/>
    </source>
</evidence>
<proteinExistence type="predicted"/>
<dbReference type="EMBL" id="CALNXI010001024">
    <property type="protein sequence ID" value="CAH3151964.1"/>
    <property type="molecule type" value="Genomic_DNA"/>
</dbReference>
<name>A0ABN8PVY7_9CNID</name>
<protein>
    <submittedName>
        <fullName evidence="2">Uncharacterized protein</fullName>
    </submittedName>
</protein>
<evidence type="ECO:0000256" key="1">
    <source>
        <dbReference type="SAM" id="MobiDB-lite"/>
    </source>
</evidence>
<reference evidence="2 3" key="1">
    <citation type="submission" date="2022-05" db="EMBL/GenBank/DDBJ databases">
        <authorList>
            <consortium name="Genoscope - CEA"/>
            <person name="William W."/>
        </authorList>
    </citation>
    <scope>NUCLEOTIDE SEQUENCE [LARGE SCALE GENOMIC DNA]</scope>
</reference>
<comment type="caution">
    <text evidence="2">The sequence shown here is derived from an EMBL/GenBank/DDBJ whole genome shotgun (WGS) entry which is preliminary data.</text>
</comment>
<feature type="non-terminal residue" evidence="2">
    <location>
        <position position="302"/>
    </location>
</feature>
<accession>A0ABN8PVY7</accession>
<feature type="compositionally biased region" description="Basic and acidic residues" evidence="1">
    <location>
        <begin position="171"/>
        <end position="181"/>
    </location>
</feature>
<organism evidence="2 3">
    <name type="scientific">Porites evermanni</name>
    <dbReference type="NCBI Taxonomy" id="104178"/>
    <lineage>
        <taxon>Eukaryota</taxon>
        <taxon>Metazoa</taxon>
        <taxon>Cnidaria</taxon>
        <taxon>Anthozoa</taxon>
        <taxon>Hexacorallia</taxon>
        <taxon>Scleractinia</taxon>
        <taxon>Fungiina</taxon>
        <taxon>Poritidae</taxon>
        <taxon>Porites</taxon>
    </lineage>
</organism>